<sequence length="131" mass="13491">MHTGSTRSIRTVVLATAVLGLCGAVAAPSASADSQRIVLDYSKGKCSKTTLLARSGMPTTLEITTSSNFTDDANFDMPSHGTHTALPDTYVPVTTKVDLGTPGPGVHRFKVTGSQWPGSLGTGCEGVLVIA</sequence>
<reference evidence="2 3" key="1">
    <citation type="submission" date="2021-01" db="EMBL/GenBank/DDBJ databases">
        <title>WGS of actinomycetes isolated from Thailand.</title>
        <authorList>
            <person name="Thawai C."/>
        </authorList>
    </citation>
    <scope>NUCLEOTIDE SEQUENCE [LARGE SCALE GENOMIC DNA]</scope>
    <source>
        <strain evidence="2 3">LPG 2</strain>
    </source>
</reference>
<evidence type="ECO:0000256" key="1">
    <source>
        <dbReference type="SAM" id="SignalP"/>
    </source>
</evidence>
<accession>A0ABS1MC65</accession>
<evidence type="ECO:0000313" key="3">
    <source>
        <dbReference type="Proteomes" id="UP000602198"/>
    </source>
</evidence>
<keyword evidence="3" id="KW-1185">Reference proteome</keyword>
<protein>
    <submittedName>
        <fullName evidence="2">Uncharacterized protein</fullName>
    </submittedName>
</protein>
<proteinExistence type="predicted"/>
<evidence type="ECO:0000313" key="2">
    <source>
        <dbReference type="EMBL" id="MBL1078228.1"/>
    </source>
</evidence>
<dbReference type="EMBL" id="JAERRJ010000011">
    <property type="protein sequence ID" value="MBL1078228.1"/>
    <property type="molecule type" value="Genomic_DNA"/>
</dbReference>
<feature type="chain" id="PRO_5045211347" evidence="1">
    <location>
        <begin position="27"/>
        <end position="131"/>
    </location>
</feature>
<name>A0ABS1MC65_9NOCA</name>
<keyword evidence="1" id="KW-0732">Signal</keyword>
<feature type="signal peptide" evidence="1">
    <location>
        <begin position="1"/>
        <end position="26"/>
    </location>
</feature>
<gene>
    <name evidence="2" type="ORF">JK358_27850</name>
</gene>
<dbReference type="Proteomes" id="UP000602198">
    <property type="component" value="Unassembled WGS sequence"/>
</dbReference>
<dbReference type="RefSeq" id="WP_201953168.1">
    <property type="nucleotide sequence ID" value="NZ_JAERRJ010000011.1"/>
</dbReference>
<organism evidence="2 3">
    <name type="scientific">Nocardia acididurans</name>
    <dbReference type="NCBI Taxonomy" id="2802282"/>
    <lineage>
        <taxon>Bacteria</taxon>
        <taxon>Bacillati</taxon>
        <taxon>Actinomycetota</taxon>
        <taxon>Actinomycetes</taxon>
        <taxon>Mycobacteriales</taxon>
        <taxon>Nocardiaceae</taxon>
        <taxon>Nocardia</taxon>
    </lineage>
</organism>
<comment type="caution">
    <text evidence="2">The sequence shown here is derived from an EMBL/GenBank/DDBJ whole genome shotgun (WGS) entry which is preliminary data.</text>
</comment>